<dbReference type="Gene3D" id="3.10.450.50">
    <property type="match status" value="1"/>
</dbReference>
<dbReference type="Pfam" id="PF14534">
    <property type="entry name" value="DUF4440"/>
    <property type="match status" value="1"/>
</dbReference>
<name>A0A3B1AN23_9ZZZZ</name>
<sequence length="125" mass="14195">MISVEHTIIVKYEERLKLAMLQSDVTELEQLLAPELIYTNHFGQLMSKQDDLDAHRTGLLNINKIVISEQNIILYSENAIVTAHAHIVGSFSGIESENNFRFTRIWSKSSCSHWQVLVAHSTTVS</sequence>
<feature type="domain" description="DUF4440" evidence="1">
    <location>
        <begin position="9"/>
        <end position="116"/>
    </location>
</feature>
<dbReference type="AlphaFoldDB" id="A0A3B1AN23"/>
<evidence type="ECO:0000313" key="2">
    <source>
        <dbReference type="EMBL" id="VAX00758.1"/>
    </source>
</evidence>
<organism evidence="2">
    <name type="scientific">hydrothermal vent metagenome</name>
    <dbReference type="NCBI Taxonomy" id="652676"/>
    <lineage>
        <taxon>unclassified sequences</taxon>
        <taxon>metagenomes</taxon>
        <taxon>ecological metagenomes</taxon>
    </lineage>
</organism>
<proteinExistence type="predicted"/>
<gene>
    <name evidence="2" type="ORF">MNBD_GAMMA22-879</name>
</gene>
<reference evidence="2" key="1">
    <citation type="submission" date="2018-06" db="EMBL/GenBank/DDBJ databases">
        <authorList>
            <person name="Zhirakovskaya E."/>
        </authorList>
    </citation>
    <scope>NUCLEOTIDE SEQUENCE</scope>
</reference>
<protein>
    <recommendedName>
        <fullName evidence="1">DUF4440 domain-containing protein</fullName>
    </recommendedName>
</protein>
<accession>A0A3B1AN23</accession>
<dbReference type="SUPFAM" id="SSF54427">
    <property type="entry name" value="NTF2-like"/>
    <property type="match status" value="1"/>
</dbReference>
<evidence type="ECO:0000259" key="1">
    <source>
        <dbReference type="Pfam" id="PF14534"/>
    </source>
</evidence>
<dbReference type="InterPro" id="IPR032710">
    <property type="entry name" value="NTF2-like_dom_sf"/>
</dbReference>
<dbReference type="InterPro" id="IPR027843">
    <property type="entry name" value="DUF4440"/>
</dbReference>
<dbReference type="EMBL" id="UOFS01000046">
    <property type="protein sequence ID" value="VAX00758.1"/>
    <property type="molecule type" value="Genomic_DNA"/>
</dbReference>